<dbReference type="SUPFAM" id="SSF53474">
    <property type="entry name" value="alpha/beta-Hydrolases"/>
    <property type="match status" value="1"/>
</dbReference>
<reference evidence="4" key="2">
    <citation type="submission" date="2017-07" db="EMBL/GenBank/DDBJ databases">
        <authorList>
            <person name="Sun Z.S."/>
            <person name="Albrecht U."/>
            <person name="Echele G."/>
            <person name="Lee C.C."/>
        </authorList>
    </citation>
    <scope>NUCLEOTIDE SEQUENCE</scope>
    <source>
        <strain evidence="3">CNCM I 4546</strain>
        <strain evidence="4">CNCM I 4573</strain>
    </source>
</reference>
<feature type="chain" id="PRO_5015078039" evidence="1">
    <location>
        <begin position="25"/>
        <end position="355"/>
    </location>
</feature>
<dbReference type="AlphaFoldDB" id="A0A2A7A5P2"/>
<reference evidence="5 8" key="3">
    <citation type="submission" date="2018-02" db="EMBL/GenBank/DDBJ databases">
        <title>Complete genome sequencing of Faecalibacterium prausnitzii strains isolated from the human gut.</title>
        <authorList>
            <person name="Fitzgerald B.C."/>
            <person name="Shkoporov A.N."/>
            <person name="Ross P.R."/>
            <person name="Hill C."/>
        </authorList>
    </citation>
    <scope>NUCLEOTIDE SEQUENCE [LARGE SCALE GENOMIC DNA]</scope>
    <source>
        <strain evidence="5 8">APC924/119</strain>
    </source>
</reference>
<evidence type="ECO:0000259" key="2">
    <source>
        <dbReference type="Pfam" id="PF20434"/>
    </source>
</evidence>
<reference evidence="6 7" key="1">
    <citation type="journal article" date="2017" name="Front. Microbiol.">
        <title>New Insights into the Diversity of the Genus Faecalibacterium.</title>
        <authorList>
            <person name="Benevides L."/>
            <person name="Burman S."/>
            <person name="Martin R."/>
            <person name="Robert V."/>
            <person name="Thomas M."/>
            <person name="Miquel S."/>
            <person name="Chain F."/>
            <person name="Sokol H."/>
            <person name="Bermudez-Humaran L.G."/>
            <person name="Morrison M."/>
            <person name="Langella P."/>
            <person name="Azevedo V.A."/>
            <person name="Chatel J.M."/>
            <person name="Soares S."/>
        </authorList>
    </citation>
    <scope>NUCLEOTIDE SEQUENCE [LARGE SCALE GENOMIC DNA]</scope>
    <source>
        <strain evidence="3 6">CNCM I 4546</strain>
        <strain evidence="4 7">CNCM I 4573</strain>
    </source>
</reference>
<evidence type="ECO:0000313" key="8">
    <source>
        <dbReference type="Proteomes" id="UP000250550"/>
    </source>
</evidence>
<name>A0A2A7A5P2_9FIRM</name>
<evidence type="ECO:0000313" key="4">
    <source>
        <dbReference type="EMBL" id="PDX74308.1"/>
    </source>
</evidence>
<feature type="signal peptide" evidence="1">
    <location>
        <begin position="1"/>
        <end position="24"/>
    </location>
</feature>
<proteinExistence type="predicted"/>
<sequence>MRKTVRVLLCMVWLMLCAALPAFGAESAPHVTAETTMAQLRANPAIQGSGYYTYCREMTPLMVERWKNKTLHDYFGDTDRESGIAALNLIIDNYNKGVKVTYQVYTPEEIEHNSSLGCVQLFYYPAETPNAKTAIVVPGNALTATSEMGEGGSTAYELHNRGYAVFVLRYRTFLDLGNNAPLEDLARAVQLVTSLDEELSIHTQGYALVGYSSGGQLVGVFANKERGYGYYGAAKPGALLLAYPVVNFSEVKIAYQALMDTGNYGWHYYCSSVADLITDDYPPVFFWYGKDDKVLPWMINQVQGPALQAALEAHKVPYVMKVFESAPHSIGVGYTTDAEGWLTDAVAFWEQQTAA</sequence>
<keyword evidence="1" id="KW-0732">Signal</keyword>
<evidence type="ECO:0000313" key="3">
    <source>
        <dbReference type="EMBL" id="PDX71316.1"/>
    </source>
</evidence>
<keyword evidence="4" id="KW-0378">Hydrolase</keyword>
<comment type="caution">
    <text evidence="4">The sequence shown here is derived from an EMBL/GenBank/DDBJ whole genome shotgun (WGS) entry which is preliminary data.</text>
</comment>
<accession>A0A2A7A5P2</accession>
<dbReference type="Proteomes" id="UP000219901">
    <property type="component" value="Unassembled WGS sequence"/>
</dbReference>
<gene>
    <name evidence="5" type="ORF">C4N21_01095</name>
    <name evidence="3" type="ORF">CGS55_14120</name>
    <name evidence="4" type="ORF">CGS56_14850</name>
</gene>
<evidence type="ECO:0000256" key="1">
    <source>
        <dbReference type="SAM" id="SignalP"/>
    </source>
</evidence>
<dbReference type="InterPro" id="IPR049492">
    <property type="entry name" value="BD-FAE-like_dom"/>
</dbReference>
<evidence type="ECO:0000313" key="6">
    <source>
        <dbReference type="Proteomes" id="UP000219901"/>
    </source>
</evidence>
<dbReference type="Pfam" id="PF20434">
    <property type="entry name" value="BD-FAE"/>
    <property type="match status" value="1"/>
</dbReference>
<dbReference type="RefSeq" id="WP_015538434.1">
    <property type="nucleotide sequence ID" value="NZ_JAEKBZ010000002.1"/>
</dbReference>
<evidence type="ECO:0000313" key="5">
    <source>
        <dbReference type="EMBL" id="RAW67302.1"/>
    </source>
</evidence>
<feature type="domain" description="BD-FAE-like" evidence="2">
    <location>
        <begin position="123"/>
        <end position="222"/>
    </location>
</feature>
<protein>
    <submittedName>
        <fullName evidence="4">Alpha/beta hydrolase</fullName>
    </submittedName>
</protein>
<dbReference type="GO" id="GO:0016787">
    <property type="term" value="F:hydrolase activity"/>
    <property type="evidence" value="ECO:0007669"/>
    <property type="project" value="UniProtKB-KW"/>
</dbReference>
<dbReference type="EMBL" id="PRLF01000001">
    <property type="protein sequence ID" value="RAW67302.1"/>
    <property type="molecule type" value="Genomic_DNA"/>
</dbReference>
<dbReference type="Proteomes" id="UP000220157">
    <property type="component" value="Unassembled WGS sequence"/>
</dbReference>
<dbReference type="EMBL" id="NMTW01000053">
    <property type="protein sequence ID" value="PDX74308.1"/>
    <property type="molecule type" value="Genomic_DNA"/>
</dbReference>
<dbReference type="Gene3D" id="3.40.50.1820">
    <property type="entry name" value="alpha/beta hydrolase"/>
    <property type="match status" value="1"/>
</dbReference>
<dbReference type="Proteomes" id="UP000250550">
    <property type="component" value="Unassembled WGS sequence"/>
</dbReference>
<dbReference type="InterPro" id="IPR029058">
    <property type="entry name" value="AB_hydrolase_fold"/>
</dbReference>
<dbReference type="EMBL" id="NMTV01000071">
    <property type="protein sequence ID" value="PDX71316.1"/>
    <property type="molecule type" value="Genomic_DNA"/>
</dbReference>
<evidence type="ECO:0000313" key="7">
    <source>
        <dbReference type="Proteomes" id="UP000220157"/>
    </source>
</evidence>
<organism evidence="4 7">
    <name type="scientific">Faecalibacterium prausnitzii</name>
    <dbReference type="NCBI Taxonomy" id="853"/>
    <lineage>
        <taxon>Bacteria</taxon>
        <taxon>Bacillati</taxon>
        <taxon>Bacillota</taxon>
        <taxon>Clostridia</taxon>
        <taxon>Eubacteriales</taxon>
        <taxon>Oscillospiraceae</taxon>
        <taxon>Faecalibacterium</taxon>
    </lineage>
</organism>